<dbReference type="PANTHER" id="PTHR10901:SF6">
    <property type="entry name" value="TROPOMODULIN, ISOFORM N"/>
    <property type="match status" value="1"/>
</dbReference>
<gene>
    <name evidence="4" type="ORF">NAES01612_LOCUS21485</name>
</gene>
<dbReference type="InterPro" id="IPR032675">
    <property type="entry name" value="LRR_dom_sf"/>
</dbReference>
<protein>
    <submittedName>
        <fullName evidence="4">Uncharacterized protein</fullName>
    </submittedName>
</protein>
<dbReference type="AlphaFoldDB" id="A0A7S4PB61"/>
<accession>A0A7S4PB61</accession>
<dbReference type="GO" id="GO:0005856">
    <property type="term" value="C:cytoskeleton"/>
    <property type="evidence" value="ECO:0007669"/>
    <property type="project" value="UniProtKB-SubCell"/>
</dbReference>
<dbReference type="GO" id="GO:0005523">
    <property type="term" value="F:tropomyosin binding"/>
    <property type="evidence" value="ECO:0007669"/>
    <property type="project" value="InterPro"/>
</dbReference>
<dbReference type="InterPro" id="IPR004934">
    <property type="entry name" value="TMOD"/>
</dbReference>
<reference evidence="4" key="1">
    <citation type="submission" date="2021-01" db="EMBL/GenBank/DDBJ databases">
        <authorList>
            <person name="Corre E."/>
            <person name="Pelletier E."/>
            <person name="Niang G."/>
            <person name="Scheremetjew M."/>
            <person name="Finn R."/>
            <person name="Kale V."/>
            <person name="Holt S."/>
            <person name="Cochrane G."/>
            <person name="Meng A."/>
            <person name="Brown T."/>
            <person name="Cohen L."/>
        </authorList>
    </citation>
    <scope>NUCLEOTIDE SEQUENCE</scope>
    <source>
        <strain evidence="4">SoJaBio B1-5/56/2</strain>
    </source>
</reference>
<dbReference type="Gene3D" id="3.80.10.10">
    <property type="entry name" value="Ribonuclease Inhibitor"/>
    <property type="match status" value="1"/>
</dbReference>
<dbReference type="GO" id="GO:0007015">
    <property type="term" value="P:actin filament organization"/>
    <property type="evidence" value="ECO:0007669"/>
    <property type="project" value="TreeGrafter"/>
</dbReference>
<dbReference type="EMBL" id="HBKR01032764">
    <property type="protein sequence ID" value="CAE2329409.1"/>
    <property type="molecule type" value="Transcribed_RNA"/>
</dbReference>
<dbReference type="GO" id="GO:0051694">
    <property type="term" value="P:pointed-end actin filament capping"/>
    <property type="evidence" value="ECO:0007669"/>
    <property type="project" value="InterPro"/>
</dbReference>
<name>A0A7S4PB61_9EUKA</name>
<evidence type="ECO:0000313" key="4">
    <source>
        <dbReference type="EMBL" id="CAE2329409.1"/>
    </source>
</evidence>
<dbReference type="SUPFAM" id="SSF52047">
    <property type="entry name" value="RNI-like"/>
    <property type="match status" value="1"/>
</dbReference>
<keyword evidence="3" id="KW-0206">Cytoskeleton</keyword>
<evidence type="ECO:0000256" key="3">
    <source>
        <dbReference type="ARBA" id="ARBA00023212"/>
    </source>
</evidence>
<dbReference type="PANTHER" id="PTHR10901">
    <property type="entry name" value="TROPOMODULIN"/>
    <property type="match status" value="1"/>
</dbReference>
<proteinExistence type="predicted"/>
<organism evidence="4">
    <name type="scientific">Paramoeba aestuarina</name>
    <dbReference type="NCBI Taxonomy" id="180227"/>
    <lineage>
        <taxon>Eukaryota</taxon>
        <taxon>Amoebozoa</taxon>
        <taxon>Discosea</taxon>
        <taxon>Flabellinia</taxon>
        <taxon>Dactylopodida</taxon>
        <taxon>Paramoebidae</taxon>
        <taxon>Paramoeba</taxon>
    </lineage>
</organism>
<sequence>MAGLMPKAAAEKLLNNDPSLKTVKFANNSLFQMKTTEYAGLIANGIKNNTHCTEMIIDKCGLTDADAVGIAQALRNNKTLKKLALPNNKLGPIALTAIAELLKVNRTIQELNLNGNSGSNGGKWGDQPLTTLVEALEGGNTTLIKIVWRLDNRISWKITKLLSRNVEIGRRKAQGMDVSDIDPNSPSFKKA</sequence>
<comment type="subcellular location">
    <subcellularLocation>
        <location evidence="1">Cytoplasm</location>
        <location evidence="1">Cytoskeleton</location>
    </subcellularLocation>
</comment>
<dbReference type="SMART" id="SM00368">
    <property type="entry name" value="LRR_RI"/>
    <property type="match status" value="3"/>
</dbReference>
<evidence type="ECO:0000256" key="2">
    <source>
        <dbReference type="ARBA" id="ARBA00022490"/>
    </source>
</evidence>
<evidence type="ECO:0000256" key="1">
    <source>
        <dbReference type="ARBA" id="ARBA00004245"/>
    </source>
</evidence>
<keyword evidence="2" id="KW-0963">Cytoplasm</keyword>